<name>A0A8B8R7T3_CAMFR</name>
<sequence length="111" mass="12371">MSANKGWWAPPEGEDSVSEKFLRKTRESPLVPIGNRVNLEARKGAISKMEQPSQKQGCFSSAFELRCPTHELTSSPEAQAKFDSADQDATRDPEKSSILVKEQIYLEQSSN</sequence>
<dbReference type="CTD" id="51751"/>
<evidence type="ECO:0000313" key="3">
    <source>
        <dbReference type="RefSeq" id="XP_032313280.1"/>
    </source>
</evidence>
<dbReference type="Proteomes" id="UP000694856">
    <property type="component" value="Chromosome 16"/>
</dbReference>
<dbReference type="AlphaFoldDB" id="A0A8B8R7T3"/>
<evidence type="ECO:0000313" key="2">
    <source>
        <dbReference type="Proteomes" id="UP000694856"/>
    </source>
</evidence>
<reference evidence="3" key="1">
    <citation type="submission" date="2025-08" db="UniProtKB">
        <authorList>
            <consortium name="RefSeq"/>
        </authorList>
    </citation>
    <scope>IDENTIFICATION</scope>
    <source>
        <tissue evidence="3">Ear skin</tissue>
    </source>
</reference>
<keyword evidence="2" id="KW-1185">Reference proteome</keyword>
<proteinExistence type="predicted"/>
<feature type="region of interest" description="Disordered" evidence="1">
    <location>
        <begin position="1"/>
        <end position="20"/>
    </location>
</feature>
<protein>
    <submittedName>
        <fullName evidence="3">HIG1 domain family member 1B isoform X2</fullName>
    </submittedName>
</protein>
<organism evidence="2 3">
    <name type="scientific">Camelus ferus</name>
    <name type="common">Wild bactrian camel</name>
    <name type="synonym">Camelus bactrianus ferus</name>
    <dbReference type="NCBI Taxonomy" id="419612"/>
    <lineage>
        <taxon>Eukaryota</taxon>
        <taxon>Metazoa</taxon>
        <taxon>Chordata</taxon>
        <taxon>Craniata</taxon>
        <taxon>Vertebrata</taxon>
        <taxon>Euteleostomi</taxon>
        <taxon>Mammalia</taxon>
        <taxon>Eutheria</taxon>
        <taxon>Laurasiatheria</taxon>
        <taxon>Artiodactyla</taxon>
        <taxon>Tylopoda</taxon>
        <taxon>Camelidae</taxon>
        <taxon>Camelus</taxon>
    </lineage>
</organism>
<gene>
    <name evidence="3" type="primary">HIGD1B</name>
</gene>
<evidence type="ECO:0000256" key="1">
    <source>
        <dbReference type="SAM" id="MobiDB-lite"/>
    </source>
</evidence>
<dbReference type="RefSeq" id="XP_032313280.1">
    <property type="nucleotide sequence ID" value="XM_032457389.1"/>
</dbReference>
<dbReference type="GeneID" id="102523525"/>
<feature type="region of interest" description="Disordered" evidence="1">
    <location>
        <begin position="70"/>
        <end position="111"/>
    </location>
</feature>
<accession>A0A8B8R7T3</accession>